<dbReference type="HOGENOM" id="CLU_084279_0_0_1"/>
<feature type="region of interest" description="Disordered" evidence="4">
    <location>
        <begin position="189"/>
        <end position="224"/>
    </location>
</feature>
<dbReference type="SUPFAM" id="SSF54928">
    <property type="entry name" value="RNA-binding domain, RBD"/>
    <property type="match status" value="1"/>
</dbReference>
<proteinExistence type="predicted"/>
<feature type="compositionally biased region" description="Basic and acidic residues" evidence="4">
    <location>
        <begin position="50"/>
        <end position="62"/>
    </location>
</feature>
<dbReference type="InterPro" id="IPR012677">
    <property type="entry name" value="Nucleotide-bd_a/b_plait_sf"/>
</dbReference>
<evidence type="ECO:0000256" key="2">
    <source>
        <dbReference type="ARBA" id="ARBA00022884"/>
    </source>
</evidence>
<feature type="compositionally biased region" description="Basic and acidic residues" evidence="4">
    <location>
        <begin position="25"/>
        <end position="38"/>
    </location>
</feature>
<dbReference type="InterPro" id="IPR000504">
    <property type="entry name" value="RRM_dom"/>
</dbReference>
<dbReference type="OrthoDB" id="4726at2759"/>
<dbReference type="InParanoid" id="A0A0C2XKT4"/>
<accession>A0A0C2XKT4</accession>
<evidence type="ECO:0000256" key="3">
    <source>
        <dbReference type="PROSITE-ProRule" id="PRU00176"/>
    </source>
</evidence>
<keyword evidence="7" id="KW-1185">Reference proteome</keyword>
<feature type="domain" description="RRM" evidence="5">
    <location>
        <begin position="81"/>
        <end position="172"/>
    </location>
</feature>
<evidence type="ECO:0000313" key="7">
    <source>
        <dbReference type="Proteomes" id="UP000054549"/>
    </source>
</evidence>
<keyword evidence="2 3" id="KW-0694">RNA-binding</keyword>
<dbReference type="AlphaFoldDB" id="A0A0C2XKT4"/>
<evidence type="ECO:0000259" key="5">
    <source>
        <dbReference type="PROSITE" id="PS50102"/>
    </source>
</evidence>
<organism evidence="6 7">
    <name type="scientific">Amanita muscaria (strain Koide BX008)</name>
    <dbReference type="NCBI Taxonomy" id="946122"/>
    <lineage>
        <taxon>Eukaryota</taxon>
        <taxon>Fungi</taxon>
        <taxon>Dikarya</taxon>
        <taxon>Basidiomycota</taxon>
        <taxon>Agaricomycotina</taxon>
        <taxon>Agaricomycetes</taxon>
        <taxon>Agaricomycetidae</taxon>
        <taxon>Agaricales</taxon>
        <taxon>Pluteineae</taxon>
        <taxon>Amanitaceae</taxon>
        <taxon>Amanita</taxon>
    </lineage>
</organism>
<gene>
    <name evidence="6" type="ORF">M378DRAFT_20608</name>
</gene>
<dbReference type="InterPro" id="IPR035979">
    <property type="entry name" value="RBD_domain_sf"/>
</dbReference>
<feature type="compositionally biased region" description="Basic residues" evidence="4">
    <location>
        <begin position="39"/>
        <end position="49"/>
    </location>
</feature>
<dbReference type="SMART" id="SM00360">
    <property type="entry name" value="RRM"/>
    <property type="match status" value="1"/>
</dbReference>
<reference evidence="6 7" key="1">
    <citation type="submission" date="2014-04" db="EMBL/GenBank/DDBJ databases">
        <title>Evolutionary Origins and Diversification of the Mycorrhizal Mutualists.</title>
        <authorList>
            <consortium name="DOE Joint Genome Institute"/>
            <consortium name="Mycorrhizal Genomics Consortium"/>
            <person name="Kohler A."/>
            <person name="Kuo A."/>
            <person name="Nagy L.G."/>
            <person name="Floudas D."/>
            <person name="Copeland A."/>
            <person name="Barry K.W."/>
            <person name="Cichocki N."/>
            <person name="Veneault-Fourrey C."/>
            <person name="LaButti K."/>
            <person name="Lindquist E.A."/>
            <person name="Lipzen A."/>
            <person name="Lundell T."/>
            <person name="Morin E."/>
            <person name="Murat C."/>
            <person name="Riley R."/>
            <person name="Ohm R."/>
            <person name="Sun H."/>
            <person name="Tunlid A."/>
            <person name="Henrissat B."/>
            <person name="Grigoriev I.V."/>
            <person name="Hibbett D.S."/>
            <person name="Martin F."/>
        </authorList>
    </citation>
    <scope>NUCLEOTIDE SEQUENCE [LARGE SCALE GENOMIC DNA]</scope>
    <source>
        <strain evidence="6 7">Koide BX008</strain>
    </source>
</reference>
<dbReference type="PANTHER" id="PTHR23236">
    <property type="entry name" value="EUKARYOTIC TRANSLATION INITIATION FACTOR 4B/4H"/>
    <property type="match status" value="1"/>
</dbReference>
<dbReference type="Gene3D" id="3.30.70.330">
    <property type="match status" value="1"/>
</dbReference>
<dbReference type="STRING" id="946122.A0A0C2XKT4"/>
<evidence type="ECO:0000256" key="4">
    <source>
        <dbReference type="SAM" id="MobiDB-lite"/>
    </source>
</evidence>
<dbReference type="Pfam" id="PF00076">
    <property type="entry name" value="RRM_1"/>
    <property type="match status" value="2"/>
</dbReference>
<dbReference type="EMBL" id="KN818224">
    <property type="protein sequence ID" value="KIL70116.1"/>
    <property type="molecule type" value="Genomic_DNA"/>
</dbReference>
<sequence length="241" mass="27224">MRYGCRDPHESSSTLPPLNHAQARAAEKTKRKQDDSNRKTRKAGKRARPRDKETRRDAAKEAAKRHHKKEVLCKTNRTDYSFVYVGNIDPAIAESRLREYFSTCGQVCRIQLRCSRGQAVSIGVTVPENVRTTRDRQYASIEFQDYRGARNALRLNGSVLDGCELVVTITPADLPEVKDIVDSRLSEIKSRDPHNLAPNSVPRATARPLKTQPTEQAIDESHSSRKDRFQMFGLSFGKCVA</sequence>
<keyword evidence="1" id="KW-0677">Repeat</keyword>
<dbReference type="Proteomes" id="UP000054549">
    <property type="component" value="Unassembled WGS sequence"/>
</dbReference>
<dbReference type="PROSITE" id="PS50102">
    <property type="entry name" value="RRM"/>
    <property type="match status" value="1"/>
</dbReference>
<feature type="region of interest" description="Disordered" evidence="4">
    <location>
        <begin position="1"/>
        <end position="70"/>
    </location>
</feature>
<dbReference type="PANTHER" id="PTHR23236:SF119">
    <property type="entry name" value="NUCLEAR RNA-BINDING PROTEIN SART-3"/>
    <property type="match status" value="1"/>
</dbReference>
<protein>
    <recommendedName>
        <fullName evidence="5">RRM domain-containing protein</fullName>
    </recommendedName>
</protein>
<dbReference type="GO" id="GO:0003723">
    <property type="term" value="F:RNA binding"/>
    <property type="evidence" value="ECO:0007669"/>
    <property type="project" value="UniProtKB-UniRule"/>
</dbReference>
<evidence type="ECO:0000313" key="6">
    <source>
        <dbReference type="EMBL" id="KIL70116.1"/>
    </source>
</evidence>
<feature type="compositionally biased region" description="Basic and acidic residues" evidence="4">
    <location>
        <begin position="1"/>
        <end position="10"/>
    </location>
</feature>
<evidence type="ECO:0000256" key="1">
    <source>
        <dbReference type="ARBA" id="ARBA00022737"/>
    </source>
</evidence>
<name>A0A0C2XKT4_AMAMK</name>